<feature type="transmembrane region" description="Helical" evidence="6">
    <location>
        <begin position="41"/>
        <end position="58"/>
    </location>
</feature>
<dbReference type="Proteomes" id="UP001385951">
    <property type="component" value="Unassembled WGS sequence"/>
</dbReference>
<evidence type="ECO:0000256" key="6">
    <source>
        <dbReference type="SAM" id="Phobius"/>
    </source>
</evidence>
<dbReference type="EMBL" id="JASBNA010000015">
    <property type="protein sequence ID" value="KAK7686906.1"/>
    <property type="molecule type" value="Genomic_DNA"/>
</dbReference>
<dbReference type="InterPro" id="IPR050360">
    <property type="entry name" value="MFS_Sugar_Transporters"/>
</dbReference>
<evidence type="ECO:0000256" key="3">
    <source>
        <dbReference type="ARBA" id="ARBA00022692"/>
    </source>
</evidence>
<comment type="similarity">
    <text evidence="2">Belongs to the major facilitator superfamily. Sugar transporter (TC 2.A.1.1) family.</text>
</comment>
<organism evidence="8 9">
    <name type="scientific">Cerrena zonata</name>
    <dbReference type="NCBI Taxonomy" id="2478898"/>
    <lineage>
        <taxon>Eukaryota</taxon>
        <taxon>Fungi</taxon>
        <taxon>Dikarya</taxon>
        <taxon>Basidiomycota</taxon>
        <taxon>Agaricomycotina</taxon>
        <taxon>Agaricomycetes</taxon>
        <taxon>Polyporales</taxon>
        <taxon>Cerrenaceae</taxon>
        <taxon>Cerrena</taxon>
    </lineage>
</organism>
<dbReference type="PROSITE" id="PS50850">
    <property type="entry name" value="MFS"/>
    <property type="match status" value="1"/>
</dbReference>
<evidence type="ECO:0000256" key="5">
    <source>
        <dbReference type="ARBA" id="ARBA00023136"/>
    </source>
</evidence>
<comment type="subcellular location">
    <subcellularLocation>
        <location evidence="1">Membrane</location>
        <topology evidence="1">Multi-pass membrane protein</topology>
    </subcellularLocation>
</comment>
<reference evidence="8 9" key="1">
    <citation type="submission" date="2022-09" db="EMBL/GenBank/DDBJ databases">
        <authorList>
            <person name="Palmer J.M."/>
        </authorList>
    </citation>
    <scope>NUCLEOTIDE SEQUENCE [LARGE SCALE GENOMIC DNA]</scope>
    <source>
        <strain evidence="8 9">DSM 7382</strain>
    </source>
</reference>
<dbReference type="GO" id="GO:0005351">
    <property type="term" value="F:carbohydrate:proton symporter activity"/>
    <property type="evidence" value="ECO:0007669"/>
    <property type="project" value="TreeGrafter"/>
</dbReference>
<dbReference type="InterPro" id="IPR036259">
    <property type="entry name" value="MFS_trans_sf"/>
</dbReference>
<dbReference type="Gene3D" id="1.20.1250.20">
    <property type="entry name" value="MFS general substrate transporter like domains"/>
    <property type="match status" value="1"/>
</dbReference>
<keyword evidence="9" id="KW-1185">Reference proteome</keyword>
<keyword evidence="3 6" id="KW-0812">Transmembrane</keyword>
<dbReference type="Pfam" id="PF00083">
    <property type="entry name" value="Sugar_tr"/>
    <property type="match status" value="1"/>
</dbReference>
<sequence>MSSDSVLEKNNALADNASKSSESFANDNQIPTYLGLKGQKLNTAISTMCGVGFLLFGYDQGVMGSLLTLPAFREAFPTIDLELNPQNDTLQGFTVAVYELGCMASALSTIYLGDRLGRLKTMLLGVAIMFVGGILQAASVKIVTGVGNGFNTATVPVYQSETSKAHNRVT</sequence>
<evidence type="ECO:0000259" key="7">
    <source>
        <dbReference type="PROSITE" id="PS50850"/>
    </source>
</evidence>
<feature type="domain" description="Major facilitator superfamily (MFS) profile" evidence="7">
    <location>
        <begin position="45"/>
        <end position="170"/>
    </location>
</feature>
<evidence type="ECO:0000313" key="8">
    <source>
        <dbReference type="EMBL" id="KAK7686906.1"/>
    </source>
</evidence>
<keyword evidence="4 6" id="KW-1133">Transmembrane helix</keyword>
<evidence type="ECO:0000256" key="4">
    <source>
        <dbReference type="ARBA" id="ARBA00022989"/>
    </source>
</evidence>
<evidence type="ECO:0000256" key="1">
    <source>
        <dbReference type="ARBA" id="ARBA00004141"/>
    </source>
</evidence>
<dbReference type="InterPro" id="IPR005828">
    <property type="entry name" value="MFS_sugar_transport-like"/>
</dbReference>
<feature type="transmembrane region" description="Helical" evidence="6">
    <location>
        <begin position="90"/>
        <end position="111"/>
    </location>
</feature>
<name>A0AAW0G1J6_9APHY</name>
<dbReference type="InterPro" id="IPR005829">
    <property type="entry name" value="Sugar_transporter_CS"/>
</dbReference>
<feature type="transmembrane region" description="Helical" evidence="6">
    <location>
        <begin position="123"/>
        <end position="143"/>
    </location>
</feature>
<evidence type="ECO:0000313" key="9">
    <source>
        <dbReference type="Proteomes" id="UP001385951"/>
    </source>
</evidence>
<proteinExistence type="inferred from homology"/>
<keyword evidence="5 6" id="KW-0472">Membrane</keyword>
<dbReference type="GO" id="GO:0016020">
    <property type="term" value="C:membrane"/>
    <property type="evidence" value="ECO:0007669"/>
    <property type="project" value="UniProtKB-SubCell"/>
</dbReference>
<dbReference type="PANTHER" id="PTHR48022:SF68">
    <property type="entry name" value="MAJOR FACILITATOR SUPERFAMILY (MFS) PROFILE DOMAIN-CONTAINING PROTEIN-RELATED"/>
    <property type="match status" value="1"/>
</dbReference>
<protein>
    <recommendedName>
        <fullName evidence="7">Major facilitator superfamily (MFS) profile domain-containing protein</fullName>
    </recommendedName>
</protein>
<gene>
    <name evidence="8" type="ORF">QCA50_009983</name>
</gene>
<dbReference type="PANTHER" id="PTHR48022">
    <property type="entry name" value="PLASTIDIC GLUCOSE TRANSPORTER 4"/>
    <property type="match status" value="1"/>
</dbReference>
<evidence type="ECO:0000256" key="2">
    <source>
        <dbReference type="ARBA" id="ARBA00010992"/>
    </source>
</evidence>
<accession>A0AAW0G1J6</accession>
<dbReference type="InterPro" id="IPR020846">
    <property type="entry name" value="MFS_dom"/>
</dbReference>
<dbReference type="PROSITE" id="PS00217">
    <property type="entry name" value="SUGAR_TRANSPORT_2"/>
    <property type="match status" value="1"/>
</dbReference>
<dbReference type="AlphaFoldDB" id="A0AAW0G1J6"/>
<comment type="caution">
    <text evidence="8">The sequence shown here is derived from an EMBL/GenBank/DDBJ whole genome shotgun (WGS) entry which is preliminary data.</text>
</comment>
<dbReference type="SUPFAM" id="SSF103473">
    <property type="entry name" value="MFS general substrate transporter"/>
    <property type="match status" value="1"/>
</dbReference>